<proteinExistence type="inferred from homology"/>
<comment type="similarity">
    <text evidence="6">Belongs to the peroxiredoxin family. Prx5 subfamily.</text>
</comment>
<keyword evidence="2 6" id="KW-0049">Antioxidant</keyword>
<dbReference type="InterPro" id="IPR037944">
    <property type="entry name" value="PRX5-like"/>
</dbReference>
<evidence type="ECO:0000256" key="6">
    <source>
        <dbReference type="RuleBase" id="RU366011"/>
    </source>
</evidence>
<comment type="caution">
    <text evidence="8">The sequence shown here is derived from an EMBL/GenBank/DDBJ whole genome shotgun (WGS) entry which is preliminary data.</text>
</comment>
<evidence type="ECO:0000259" key="7">
    <source>
        <dbReference type="PROSITE" id="PS51352"/>
    </source>
</evidence>
<dbReference type="EMBL" id="QPMH01000002">
    <property type="protein sequence ID" value="RDD63539.1"/>
    <property type="molecule type" value="Genomic_DNA"/>
</dbReference>
<dbReference type="InterPro" id="IPR036249">
    <property type="entry name" value="Thioredoxin-like_sf"/>
</dbReference>
<name>A0A369TDY1_9PROT</name>
<feature type="domain" description="Thioredoxin" evidence="7">
    <location>
        <begin position="2"/>
        <end position="160"/>
    </location>
</feature>
<dbReference type="GO" id="GO:0045454">
    <property type="term" value="P:cell redox homeostasis"/>
    <property type="evidence" value="ECO:0007669"/>
    <property type="project" value="TreeGrafter"/>
</dbReference>
<dbReference type="InterPro" id="IPR013740">
    <property type="entry name" value="Redoxin"/>
</dbReference>
<reference evidence="8 9" key="1">
    <citation type="submission" date="2018-07" db="EMBL/GenBank/DDBJ databases">
        <title>Venubactetium sediminum gen. nov., sp. nov., isolated from a marine solar saltern.</title>
        <authorList>
            <person name="Wang S."/>
        </authorList>
    </citation>
    <scope>NUCLEOTIDE SEQUENCE [LARGE SCALE GENOMIC DNA]</scope>
    <source>
        <strain evidence="8 9">WD2A32</strain>
    </source>
</reference>
<dbReference type="CDD" id="cd03013">
    <property type="entry name" value="PRX5_like"/>
    <property type="match status" value="1"/>
</dbReference>
<accession>A0A369TDY1</accession>
<dbReference type="GO" id="GO:0008379">
    <property type="term" value="F:thioredoxin peroxidase activity"/>
    <property type="evidence" value="ECO:0007669"/>
    <property type="project" value="InterPro"/>
</dbReference>
<sequence length="160" mass="16924">MIKVGDKIPSATLRRMNDSGIEEVQTSDYFAGRKIAMIGVPGAFTPTCSQQHLPGYIQKAADFKGKGVDEIACLSVNDPFVMQEWGKASGAEGKVTLLADGNGEFTKAMGLEFDGSGAGLGTRSKRFAMIVEDGVVKSLHVEDSPGALQVTGAEKLIEEV</sequence>
<dbReference type="PANTHER" id="PTHR10430:SF16">
    <property type="entry name" value="PEROXIREDOXIN-5, MITOCHONDRIAL"/>
    <property type="match status" value="1"/>
</dbReference>
<evidence type="ECO:0000256" key="4">
    <source>
        <dbReference type="ARBA" id="ARBA00023284"/>
    </source>
</evidence>
<evidence type="ECO:0000256" key="2">
    <source>
        <dbReference type="ARBA" id="ARBA00022862"/>
    </source>
</evidence>
<dbReference type="PANTHER" id="PTHR10430">
    <property type="entry name" value="PEROXIREDOXIN"/>
    <property type="match status" value="1"/>
</dbReference>
<keyword evidence="3 6" id="KW-0560">Oxidoreductase</keyword>
<dbReference type="RefSeq" id="WP_114580794.1">
    <property type="nucleotide sequence ID" value="NZ_QPMH01000002.1"/>
</dbReference>
<evidence type="ECO:0000256" key="3">
    <source>
        <dbReference type="ARBA" id="ARBA00023002"/>
    </source>
</evidence>
<evidence type="ECO:0000313" key="9">
    <source>
        <dbReference type="Proteomes" id="UP000253941"/>
    </source>
</evidence>
<dbReference type="GO" id="GO:0042744">
    <property type="term" value="P:hydrogen peroxide catabolic process"/>
    <property type="evidence" value="ECO:0007669"/>
    <property type="project" value="TreeGrafter"/>
</dbReference>
<dbReference type="Gene3D" id="3.40.30.10">
    <property type="entry name" value="Glutaredoxin"/>
    <property type="match status" value="1"/>
</dbReference>
<dbReference type="GO" id="GO:0005737">
    <property type="term" value="C:cytoplasm"/>
    <property type="evidence" value="ECO:0007669"/>
    <property type="project" value="TreeGrafter"/>
</dbReference>
<evidence type="ECO:0000256" key="1">
    <source>
        <dbReference type="ARBA" id="ARBA00022559"/>
    </source>
</evidence>
<dbReference type="PROSITE" id="PS51352">
    <property type="entry name" value="THIOREDOXIN_2"/>
    <property type="match status" value="1"/>
</dbReference>
<dbReference type="EC" id="1.11.1.27" evidence="6"/>
<dbReference type="SUPFAM" id="SSF52833">
    <property type="entry name" value="Thioredoxin-like"/>
    <property type="match status" value="1"/>
</dbReference>
<dbReference type="InterPro" id="IPR013766">
    <property type="entry name" value="Thioredoxin_domain"/>
</dbReference>
<evidence type="ECO:0000256" key="5">
    <source>
        <dbReference type="PIRSR" id="PIRSR637944-1"/>
    </source>
</evidence>
<protein>
    <recommendedName>
        <fullName evidence="6">Glutathione-dependent peroxiredoxin</fullName>
        <ecNumber evidence="6">1.11.1.27</ecNumber>
    </recommendedName>
</protein>
<keyword evidence="1 6" id="KW-0575">Peroxidase</keyword>
<dbReference type="Pfam" id="PF08534">
    <property type="entry name" value="Redoxin"/>
    <property type="match status" value="1"/>
</dbReference>
<keyword evidence="4 6" id="KW-0676">Redox-active center</keyword>
<organism evidence="8 9">
    <name type="scientific">Ferruginivarius sediminum</name>
    <dbReference type="NCBI Taxonomy" id="2661937"/>
    <lineage>
        <taxon>Bacteria</taxon>
        <taxon>Pseudomonadati</taxon>
        <taxon>Pseudomonadota</taxon>
        <taxon>Alphaproteobacteria</taxon>
        <taxon>Rhodospirillales</taxon>
        <taxon>Rhodospirillaceae</taxon>
        <taxon>Ferruginivarius</taxon>
    </lineage>
</organism>
<gene>
    <name evidence="8" type="ORF">DRB17_03620</name>
</gene>
<comment type="function">
    <text evidence="6">Thiol-specific peroxidase that catalyzes the reduction of hydrogen peroxide and organic hydroperoxides to water and alcohols, respectively. Plays a role in cell protection against oxidative stress by detoxifying peroxides.</text>
</comment>
<dbReference type="GO" id="GO:0034599">
    <property type="term" value="P:cellular response to oxidative stress"/>
    <property type="evidence" value="ECO:0007669"/>
    <property type="project" value="InterPro"/>
</dbReference>
<comment type="catalytic activity">
    <reaction evidence="6">
        <text>a hydroperoxide + 2 glutathione = an alcohol + glutathione disulfide + H2O</text>
        <dbReference type="Rhea" id="RHEA:62632"/>
        <dbReference type="ChEBI" id="CHEBI:15377"/>
        <dbReference type="ChEBI" id="CHEBI:30879"/>
        <dbReference type="ChEBI" id="CHEBI:35924"/>
        <dbReference type="ChEBI" id="CHEBI:57925"/>
        <dbReference type="ChEBI" id="CHEBI:58297"/>
        <dbReference type="EC" id="1.11.1.27"/>
    </reaction>
</comment>
<dbReference type="FunFam" id="3.40.30.10:FF:000020">
    <property type="entry name" value="Peroxiredoxin"/>
    <property type="match status" value="1"/>
</dbReference>
<keyword evidence="9" id="KW-1185">Reference proteome</keyword>
<feature type="active site" description="Cysteine sulfenic acid (-SOH) intermediate" evidence="5">
    <location>
        <position position="48"/>
    </location>
</feature>
<evidence type="ECO:0000313" key="8">
    <source>
        <dbReference type="EMBL" id="RDD63539.1"/>
    </source>
</evidence>
<dbReference type="AlphaFoldDB" id="A0A369TDY1"/>
<dbReference type="Proteomes" id="UP000253941">
    <property type="component" value="Unassembled WGS sequence"/>
</dbReference>